<sequence>MCKLSIYRAEHGSYTEALKCAAVYHSTGDELEPEFVDGPAGRVTYLSDMYSVIQTVCNAAGRDDLVFGTVINNIFWELDELIDHFEKVNQWPCENYPEKVEKLAQDAHKGCGLIYELFANRYIDAIDNLVLDLPKGVKEQVIKLAENYGYEVITAEQQTESHEEHWNDDVHYCSHGIDANCCPAGCGDIDDGPYDEMQEPSGYNEAGVIHSRIEGIVGNIKQGETISPLDWCMLKKYVHDNPDACSWYDDCFVEPLNGSRETVRSAGELVKYLQRQILDACFDFRLNKRVEAAKSENGILIHCSL</sequence>
<reference evidence="1" key="1">
    <citation type="journal article" date="2015" name="Antimicrob. Agents Chemother.">
        <title>Complete nucleotide sequence of a conjugative plasmid carrying bla(PER-1).</title>
        <authorList>
            <person name="Li R."/>
            <person name="Wong M.H."/>
            <person name="Zhou Y."/>
            <person name="Chan E.W."/>
            <person name="Chen S."/>
        </authorList>
    </citation>
    <scope>NUCLEOTIDE SEQUENCE</scope>
    <source>
        <strain evidence="1">V36</strain>
        <plasmid evidence="1">pVPH1</plasmid>
    </source>
</reference>
<keyword evidence="1" id="KW-0614">Plasmid</keyword>
<geneLocation type="plasmid" evidence="1">
    <name>pVPH1</name>
</geneLocation>
<gene>
    <name evidence="1" type="ORF">pVPH1_0118</name>
</gene>
<accession>A0A0C5H199</accession>
<evidence type="ECO:0000313" key="1">
    <source>
        <dbReference type="EMBL" id="AJP18290.1"/>
    </source>
</evidence>
<name>A0A0C5H199_VIBPH</name>
<protein>
    <submittedName>
        <fullName evidence="1">Uncharacterized protein</fullName>
    </submittedName>
</protein>
<proteinExistence type="predicted"/>
<dbReference type="AlphaFoldDB" id="A0A0C5H199"/>
<dbReference type="RefSeq" id="WP_014386760.1">
    <property type="nucleotide sequence ID" value="NZ_CP034301.1"/>
</dbReference>
<dbReference type="EMBL" id="KP688397">
    <property type="protein sequence ID" value="AJP18290.1"/>
    <property type="molecule type" value="Genomic_DNA"/>
</dbReference>
<organism evidence="1">
    <name type="scientific">Vibrio parahaemolyticus</name>
    <dbReference type="NCBI Taxonomy" id="670"/>
    <lineage>
        <taxon>Bacteria</taxon>
        <taxon>Pseudomonadati</taxon>
        <taxon>Pseudomonadota</taxon>
        <taxon>Gammaproteobacteria</taxon>
        <taxon>Vibrionales</taxon>
        <taxon>Vibrionaceae</taxon>
        <taxon>Vibrio</taxon>
    </lineage>
</organism>